<dbReference type="Proteomes" id="UP000784880">
    <property type="component" value="Unassembled WGS sequence"/>
</dbReference>
<evidence type="ECO:0000259" key="1">
    <source>
        <dbReference type="PROSITE" id="PS50965"/>
    </source>
</evidence>
<accession>A0ABS6J9E8</accession>
<evidence type="ECO:0000313" key="3">
    <source>
        <dbReference type="Proteomes" id="UP000784880"/>
    </source>
</evidence>
<comment type="caution">
    <text evidence="2">The sequence shown here is derived from an EMBL/GenBank/DDBJ whole genome shotgun (WGS) entry which is preliminary data.</text>
</comment>
<keyword evidence="3" id="KW-1185">Reference proteome</keyword>
<dbReference type="PROSITE" id="PS50965">
    <property type="entry name" value="NERD"/>
    <property type="match status" value="1"/>
</dbReference>
<proteinExistence type="predicted"/>
<reference evidence="2 3" key="1">
    <citation type="submission" date="2021-06" db="EMBL/GenBank/DDBJ databases">
        <title>Bacillus sp. RD4P76, an endophyte from a halophyte.</title>
        <authorList>
            <person name="Sun J.-Q."/>
        </authorList>
    </citation>
    <scope>NUCLEOTIDE SEQUENCE [LARGE SCALE GENOMIC DNA]</scope>
    <source>
        <strain evidence="2 3">CGMCC 1.15917</strain>
    </source>
</reference>
<dbReference type="InterPro" id="IPR011528">
    <property type="entry name" value="NERD"/>
</dbReference>
<protein>
    <submittedName>
        <fullName evidence="2">NERD domain-containing protein</fullName>
    </submittedName>
</protein>
<dbReference type="Pfam" id="PF08378">
    <property type="entry name" value="NERD"/>
    <property type="match status" value="1"/>
</dbReference>
<name>A0ABS6J9E8_9BACI</name>
<evidence type="ECO:0000313" key="2">
    <source>
        <dbReference type="EMBL" id="MBU9710308.1"/>
    </source>
</evidence>
<organism evidence="2 3">
    <name type="scientific">Evansella tamaricis</name>
    <dbReference type="NCBI Taxonomy" id="2069301"/>
    <lineage>
        <taxon>Bacteria</taxon>
        <taxon>Bacillati</taxon>
        <taxon>Bacillota</taxon>
        <taxon>Bacilli</taxon>
        <taxon>Bacillales</taxon>
        <taxon>Bacillaceae</taxon>
        <taxon>Evansella</taxon>
    </lineage>
</organism>
<gene>
    <name evidence="2" type="ORF">KS419_00835</name>
</gene>
<feature type="domain" description="NERD" evidence="1">
    <location>
        <begin position="39"/>
        <end position="152"/>
    </location>
</feature>
<dbReference type="RefSeq" id="WP_217064202.1">
    <property type="nucleotide sequence ID" value="NZ_JAHQCS010000016.1"/>
</dbReference>
<sequence length="312" mass="36561">MVTIIKPRSKPLELIMMEYLSYRMEFSQSQKRHLYRLNSGYEGEVRLDQWYDNCPDHWLVLNDLWLKNSTESYFQIDSLLITPRTAFVLDAKNNYGEHHLLDDRWYRCSDSKEWTTNPLTQQKRCETSFRQILQNSGTSFPIVSKLVFVNQEFTLYNTPQGLPLLLPTQIKSFFENMKMNDPGPAKPTQNQIKLANYICTVHMDKSPYSNLPGYDFEGLKKGLLCENCKSFLAPPVESCRSIVCHRCGHNEEVKSCILRAIEELVLLFPDEELTTDRVYQWCKVINCKRRISRLLGEKLKRVGYGYTACYLF</sequence>
<dbReference type="EMBL" id="JAHQCS010000016">
    <property type="protein sequence ID" value="MBU9710308.1"/>
    <property type="molecule type" value="Genomic_DNA"/>
</dbReference>